<comment type="caution">
    <text evidence="2">The sequence shown here is derived from an EMBL/GenBank/DDBJ whole genome shotgun (WGS) entry which is preliminary data.</text>
</comment>
<evidence type="ECO:0000313" key="3">
    <source>
        <dbReference type="Proteomes" id="UP001139451"/>
    </source>
</evidence>
<protein>
    <recommendedName>
        <fullName evidence="4">Lipoprotein</fullName>
    </recommendedName>
</protein>
<feature type="signal peptide" evidence="1">
    <location>
        <begin position="1"/>
        <end position="24"/>
    </location>
</feature>
<gene>
    <name evidence="2" type="ORF">M9978_05575</name>
</gene>
<sequence length="174" mass="18698">MAGPAMMRTALAAASVLALGGCMGAGPRAVPLVAGETLAKHDYSLADTPNKRTALAYLYTAWNDGRVAYARQIYWVPGSFPEPAKGTAPADLPRNIGTPHYTMKQVVEERDRVVVLAFVKGVGIGQPITTIFGTPGGTKIGDAVVEIFQFAPDGRIARKWDFIQPVSEESYDFR</sequence>
<dbReference type="InterPro" id="IPR032710">
    <property type="entry name" value="NTF2-like_dom_sf"/>
</dbReference>
<name>A0A9X2KKR5_9SPHN</name>
<dbReference type="Proteomes" id="UP001139451">
    <property type="component" value="Unassembled WGS sequence"/>
</dbReference>
<evidence type="ECO:0000313" key="2">
    <source>
        <dbReference type="EMBL" id="MCP3729897.1"/>
    </source>
</evidence>
<organism evidence="2 3">
    <name type="scientific">Sphingomonas tagetis</name>
    <dbReference type="NCBI Taxonomy" id="2949092"/>
    <lineage>
        <taxon>Bacteria</taxon>
        <taxon>Pseudomonadati</taxon>
        <taxon>Pseudomonadota</taxon>
        <taxon>Alphaproteobacteria</taxon>
        <taxon>Sphingomonadales</taxon>
        <taxon>Sphingomonadaceae</taxon>
        <taxon>Sphingomonas</taxon>
    </lineage>
</organism>
<accession>A0A9X2KKR5</accession>
<reference evidence="2" key="1">
    <citation type="submission" date="2022-05" db="EMBL/GenBank/DDBJ databases">
        <title>Sphingomonas sp. strain MG17 Genome sequencing and assembly.</title>
        <authorList>
            <person name="Kim I."/>
        </authorList>
    </citation>
    <scope>NUCLEOTIDE SEQUENCE</scope>
    <source>
        <strain evidence="2">MG17</strain>
    </source>
</reference>
<evidence type="ECO:0000256" key="1">
    <source>
        <dbReference type="SAM" id="SignalP"/>
    </source>
</evidence>
<dbReference type="Gene3D" id="3.10.450.50">
    <property type="match status" value="1"/>
</dbReference>
<dbReference type="AlphaFoldDB" id="A0A9X2KKR5"/>
<dbReference type="SUPFAM" id="SSF54427">
    <property type="entry name" value="NTF2-like"/>
    <property type="match status" value="1"/>
</dbReference>
<keyword evidence="1" id="KW-0732">Signal</keyword>
<feature type="chain" id="PRO_5040824109" description="Lipoprotein" evidence="1">
    <location>
        <begin position="25"/>
        <end position="174"/>
    </location>
</feature>
<dbReference type="EMBL" id="JAMLDX010000003">
    <property type="protein sequence ID" value="MCP3729897.1"/>
    <property type="molecule type" value="Genomic_DNA"/>
</dbReference>
<evidence type="ECO:0008006" key="4">
    <source>
        <dbReference type="Google" id="ProtNLM"/>
    </source>
</evidence>
<keyword evidence="3" id="KW-1185">Reference proteome</keyword>
<proteinExistence type="predicted"/>